<gene>
    <name evidence="3" type="ORF">Cgig2_016177</name>
</gene>
<dbReference type="OrthoDB" id="185373at2759"/>
<dbReference type="FunFam" id="1.25.40.10:FF:001322">
    <property type="entry name" value="Pentatricopeptide repeat-containing protein At3g16610"/>
    <property type="match status" value="1"/>
</dbReference>
<keyword evidence="1" id="KW-0677">Repeat</keyword>
<dbReference type="Pfam" id="PF13041">
    <property type="entry name" value="PPR_2"/>
    <property type="match status" value="4"/>
</dbReference>
<feature type="repeat" description="PPR" evidence="2">
    <location>
        <begin position="476"/>
        <end position="510"/>
    </location>
</feature>
<dbReference type="SUPFAM" id="SSF48452">
    <property type="entry name" value="TPR-like"/>
    <property type="match status" value="1"/>
</dbReference>
<dbReference type="Pfam" id="PF20431">
    <property type="entry name" value="E_motif"/>
    <property type="match status" value="1"/>
</dbReference>
<dbReference type="PANTHER" id="PTHR47926:SF452">
    <property type="entry name" value="PENTATRICOPEPTIDE REPEAT-CONTAINING PROTEIN"/>
    <property type="match status" value="1"/>
</dbReference>
<dbReference type="InterPro" id="IPR002885">
    <property type="entry name" value="PPR_rpt"/>
</dbReference>
<feature type="repeat" description="PPR" evidence="2">
    <location>
        <begin position="274"/>
        <end position="308"/>
    </location>
</feature>
<evidence type="ECO:0000313" key="3">
    <source>
        <dbReference type="EMBL" id="KAJ8446867.1"/>
    </source>
</evidence>
<dbReference type="FunFam" id="1.25.40.10:FF:001093">
    <property type="entry name" value="Pentatricopeptide repeat-containing protein At2g34400"/>
    <property type="match status" value="1"/>
</dbReference>
<evidence type="ECO:0000256" key="1">
    <source>
        <dbReference type="ARBA" id="ARBA00022737"/>
    </source>
</evidence>
<feature type="repeat" description="PPR" evidence="2">
    <location>
        <begin position="375"/>
        <end position="409"/>
    </location>
</feature>
<reference evidence="3" key="1">
    <citation type="submission" date="2022-04" db="EMBL/GenBank/DDBJ databases">
        <title>Carnegiea gigantea Genome sequencing and assembly v2.</title>
        <authorList>
            <person name="Copetti D."/>
            <person name="Sanderson M.J."/>
            <person name="Burquez A."/>
            <person name="Wojciechowski M.F."/>
        </authorList>
    </citation>
    <scope>NUCLEOTIDE SEQUENCE</scope>
    <source>
        <strain evidence="3">SGP5-SGP5p</strain>
        <tissue evidence="3">Aerial part</tissue>
    </source>
</reference>
<dbReference type="GO" id="GO:0009451">
    <property type="term" value="P:RNA modification"/>
    <property type="evidence" value="ECO:0007669"/>
    <property type="project" value="InterPro"/>
</dbReference>
<dbReference type="NCBIfam" id="TIGR00756">
    <property type="entry name" value="PPR"/>
    <property type="match status" value="5"/>
</dbReference>
<dbReference type="EMBL" id="JAKOGI010000048">
    <property type="protein sequence ID" value="KAJ8446867.1"/>
    <property type="molecule type" value="Genomic_DNA"/>
</dbReference>
<evidence type="ECO:0000256" key="2">
    <source>
        <dbReference type="PROSITE-ProRule" id="PRU00708"/>
    </source>
</evidence>
<dbReference type="PROSITE" id="PS51375">
    <property type="entry name" value="PPR"/>
    <property type="match status" value="4"/>
</dbReference>
<dbReference type="InterPro" id="IPR011990">
    <property type="entry name" value="TPR-like_helical_dom_sf"/>
</dbReference>
<protein>
    <recommendedName>
        <fullName evidence="5">Pentatricopeptide repeat-containing protein</fullName>
    </recommendedName>
</protein>
<keyword evidence="4" id="KW-1185">Reference proteome</keyword>
<dbReference type="InterPro" id="IPR046960">
    <property type="entry name" value="PPR_At4g14850-like_plant"/>
</dbReference>
<sequence>MFIHPARLAKSLRSCIKAKSLNQGKLIHQKTITLGLQNHIALCHNLINLYFSCHSFQYARLVFQNIDNPLDIRIWNGLLAAYTKKFMFNEALELFEKLLHFPHLKSDFYTYPSVFKACAGLAKIHCGKMLHAHVIKNGVLSDVVVASSIVGMYAKCDVFEFAYQLFDEMSERDVACWNTVISGCYQCGQFEMALKLYEQMKVSGVSPNSTTLTTVISSCTRLLDLERGKEIHRCLIQDGFQLDTFVGNALVDMYGKCGCLEMARDAFEQILEKDVVSYNSMISGHSFQGDSLSCMEIFRRMSREGIKPSPTTFSSLLIASSRSGALWHGKFVHGFIIRNGAHVDIFIDTLLIDFYFKCSSCRLAENVFKCMPKTSAISWNTMISGYLSVGFYVDALTIFREMRESGVKPDPITFASIINACSQLAALEQGKEIHSHVIKSELETDIIVMGAVLDMYARCGAMEEALGIFNQLPKRDLAAWTSLIMAYGSHGRASDAIQLFESMKKLNIKPDEIAFLSVLSACGHAGLVEEGLFYFNQMVTDYGIEPMIEHYSCLIDLLQRAGRLQEAYEILQKMPNIRENTELLCTLLSGCNLQGDLQCLVRTRRNFIGKDPDCSSSSVVLAKTYASLRRWDDASMVRLKARGLGLKKTPGCSWIEVDRRIEQFLVEDKSHEQTEMIRDCLGVMQTGLLSCSAAEHFITHKDALVDC</sequence>
<dbReference type="GO" id="GO:0003723">
    <property type="term" value="F:RNA binding"/>
    <property type="evidence" value="ECO:0007669"/>
    <property type="project" value="InterPro"/>
</dbReference>
<dbReference type="Gene3D" id="1.25.40.10">
    <property type="entry name" value="Tetratricopeptide repeat domain"/>
    <property type="match status" value="5"/>
</dbReference>
<dbReference type="InterPro" id="IPR046848">
    <property type="entry name" value="E_motif"/>
</dbReference>
<feature type="repeat" description="PPR" evidence="2">
    <location>
        <begin position="173"/>
        <end position="207"/>
    </location>
</feature>
<dbReference type="PANTHER" id="PTHR47926">
    <property type="entry name" value="PENTATRICOPEPTIDE REPEAT-CONTAINING PROTEIN"/>
    <property type="match status" value="1"/>
</dbReference>
<evidence type="ECO:0008006" key="5">
    <source>
        <dbReference type="Google" id="ProtNLM"/>
    </source>
</evidence>
<dbReference type="FunFam" id="1.25.40.10:FF:000031">
    <property type="entry name" value="Pentatricopeptide repeat-containing protein mitochondrial"/>
    <property type="match status" value="1"/>
</dbReference>
<organism evidence="3 4">
    <name type="scientific">Carnegiea gigantea</name>
    <dbReference type="NCBI Taxonomy" id="171969"/>
    <lineage>
        <taxon>Eukaryota</taxon>
        <taxon>Viridiplantae</taxon>
        <taxon>Streptophyta</taxon>
        <taxon>Embryophyta</taxon>
        <taxon>Tracheophyta</taxon>
        <taxon>Spermatophyta</taxon>
        <taxon>Magnoliopsida</taxon>
        <taxon>eudicotyledons</taxon>
        <taxon>Gunneridae</taxon>
        <taxon>Pentapetalae</taxon>
        <taxon>Caryophyllales</taxon>
        <taxon>Cactineae</taxon>
        <taxon>Cactaceae</taxon>
        <taxon>Cactoideae</taxon>
        <taxon>Echinocereeae</taxon>
        <taxon>Carnegiea</taxon>
    </lineage>
</organism>
<comment type="caution">
    <text evidence="3">The sequence shown here is derived from an EMBL/GenBank/DDBJ whole genome shotgun (WGS) entry which is preliminary data.</text>
</comment>
<name>A0A9Q1KQJ2_9CARY</name>
<dbReference type="FunFam" id="1.25.40.10:FF:000073">
    <property type="entry name" value="Pentatricopeptide repeat-containing protein chloroplastic"/>
    <property type="match status" value="1"/>
</dbReference>
<dbReference type="AlphaFoldDB" id="A0A9Q1KQJ2"/>
<dbReference type="Pfam" id="PF01535">
    <property type="entry name" value="PPR"/>
    <property type="match status" value="2"/>
</dbReference>
<accession>A0A9Q1KQJ2</accession>
<dbReference type="FunFam" id="1.25.40.10:FF:000436">
    <property type="entry name" value="Pentatricopeptide repeat-containing protein At5g39350 family"/>
    <property type="match status" value="1"/>
</dbReference>
<proteinExistence type="predicted"/>
<dbReference type="Proteomes" id="UP001153076">
    <property type="component" value="Unassembled WGS sequence"/>
</dbReference>
<evidence type="ECO:0000313" key="4">
    <source>
        <dbReference type="Proteomes" id="UP001153076"/>
    </source>
</evidence>